<name>A0A2M7QI60_9BACT</name>
<accession>A0A2M7QI60</accession>
<dbReference type="Proteomes" id="UP000229401">
    <property type="component" value="Unassembled WGS sequence"/>
</dbReference>
<protein>
    <submittedName>
        <fullName evidence="1">Uncharacterized protein</fullName>
    </submittedName>
</protein>
<organism evidence="1 2">
    <name type="scientific">Candidatus Roizmanbacteria bacterium CG_4_10_14_0_8_um_filter_33_9</name>
    <dbReference type="NCBI Taxonomy" id="1974826"/>
    <lineage>
        <taxon>Bacteria</taxon>
        <taxon>Candidatus Roizmaniibacteriota</taxon>
    </lineage>
</organism>
<evidence type="ECO:0000313" key="2">
    <source>
        <dbReference type="Proteomes" id="UP000229401"/>
    </source>
</evidence>
<dbReference type="EMBL" id="PFLI01000171">
    <property type="protein sequence ID" value="PIY71676.1"/>
    <property type="molecule type" value="Genomic_DNA"/>
</dbReference>
<proteinExistence type="predicted"/>
<sequence>MFIPKSFSVPKKTDMNNMYFLVPITTQDVMEDWLVLTNNAETIFKTRGGRSRKEWPFVCSLEENYKDLAWLELSAEYKQLFSFIIKKNLTLNMWDVFIFIPLIFFIPKRKENLTWIFRFGLPKKNLIKEIMK</sequence>
<dbReference type="AlphaFoldDB" id="A0A2M7QI60"/>
<reference evidence="2" key="1">
    <citation type="submission" date="2017-09" db="EMBL/GenBank/DDBJ databases">
        <title>Depth-based differentiation of microbial function through sediment-hosted aquifers and enrichment of novel symbionts in the deep terrestrial subsurface.</title>
        <authorList>
            <person name="Probst A.J."/>
            <person name="Ladd B."/>
            <person name="Jarett J.K."/>
            <person name="Geller-Mcgrath D.E."/>
            <person name="Sieber C.M.K."/>
            <person name="Emerson J.B."/>
            <person name="Anantharaman K."/>
            <person name="Thomas B.C."/>
            <person name="Malmstrom R."/>
            <person name="Stieglmeier M."/>
            <person name="Klingl A."/>
            <person name="Woyke T."/>
            <person name="Ryan C.M."/>
            <person name="Banfield J.F."/>
        </authorList>
    </citation>
    <scope>NUCLEOTIDE SEQUENCE [LARGE SCALE GENOMIC DNA]</scope>
</reference>
<evidence type="ECO:0000313" key="1">
    <source>
        <dbReference type="EMBL" id="PIY71676.1"/>
    </source>
</evidence>
<gene>
    <name evidence="1" type="ORF">COY87_04950</name>
</gene>
<comment type="caution">
    <text evidence="1">The sequence shown here is derived from an EMBL/GenBank/DDBJ whole genome shotgun (WGS) entry which is preliminary data.</text>
</comment>